<dbReference type="RefSeq" id="WP_037439955.1">
    <property type="nucleotide sequence ID" value="NZ_JPEO01000002.1"/>
</dbReference>
<feature type="domain" description="Glycine zipper 2TM" evidence="3">
    <location>
        <begin position="63"/>
        <end position="101"/>
    </location>
</feature>
<dbReference type="PANTHER" id="PTHR35603:SF2">
    <property type="entry name" value="OUTER MEMBRANE LIPOPROTEIN"/>
    <property type="match status" value="1"/>
</dbReference>
<dbReference type="eggNOG" id="COG3133">
    <property type="taxonomic scope" value="Bacteria"/>
</dbReference>
<dbReference type="AlphaFoldDB" id="A0A094JFA1"/>
<evidence type="ECO:0000256" key="1">
    <source>
        <dbReference type="ARBA" id="ARBA00004370"/>
    </source>
</evidence>
<reference evidence="4 5" key="1">
    <citation type="submission" date="2014-06" db="EMBL/GenBank/DDBJ databases">
        <title>Shewanella sp. YQH10.</title>
        <authorList>
            <person name="Liu Y."/>
            <person name="Zeng R."/>
        </authorList>
    </citation>
    <scope>NUCLEOTIDE SEQUENCE [LARGE SCALE GENOMIC DNA]</scope>
    <source>
        <strain evidence="4 5">YQH10</strain>
    </source>
</reference>
<dbReference type="OrthoDB" id="6291231at2"/>
<dbReference type="InterPro" id="IPR008816">
    <property type="entry name" value="Gly_zipper_2TM_dom"/>
</dbReference>
<keyword evidence="2" id="KW-0472">Membrane</keyword>
<keyword evidence="5" id="KW-1185">Reference proteome</keyword>
<dbReference type="EMBL" id="JPEO01000002">
    <property type="protein sequence ID" value="KFZ38630.1"/>
    <property type="molecule type" value="Genomic_DNA"/>
</dbReference>
<comment type="subcellular location">
    <subcellularLocation>
        <location evidence="1">Membrane</location>
    </subcellularLocation>
</comment>
<evidence type="ECO:0000313" key="5">
    <source>
        <dbReference type="Proteomes" id="UP000029264"/>
    </source>
</evidence>
<dbReference type="InterPro" id="IPR051407">
    <property type="entry name" value="Bact_OM_lipoprot/Surf_antigen"/>
</dbReference>
<comment type="caution">
    <text evidence="4">The sequence shown here is derived from an EMBL/GenBank/DDBJ whole genome shotgun (WGS) entry which is preliminary data.</text>
</comment>
<gene>
    <name evidence="4" type="ORF">HR45_04180</name>
</gene>
<sequence>MWKILILLFGLSVLLPYTNVAYSEEFPRNQAMPVVKVVYGTLDSIRDVSRTELERDRSNGWRTFGGALLGGVIGHQFGDGHGRDVTTVLGAIIGAGVGSQQGQQQHTRVVHLQELLIKQNDGEQVMVIQQPAANMPLRRGDEVRVVYFDTGVRVDKAM</sequence>
<evidence type="ECO:0000259" key="3">
    <source>
        <dbReference type="Pfam" id="PF05433"/>
    </source>
</evidence>
<dbReference type="Proteomes" id="UP000029264">
    <property type="component" value="Unassembled WGS sequence"/>
</dbReference>
<dbReference type="GO" id="GO:0019867">
    <property type="term" value="C:outer membrane"/>
    <property type="evidence" value="ECO:0007669"/>
    <property type="project" value="InterPro"/>
</dbReference>
<dbReference type="Pfam" id="PF05433">
    <property type="entry name" value="Rick_17kDa_Anti"/>
    <property type="match status" value="1"/>
</dbReference>
<protein>
    <submittedName>
        <fullName evidence="4">Membrane protein</fullName>
    </submittedName>
</protein>
<name>A0A094JFA1_9GAMM</name>
<evidence type="ECO:0000313" key="4">
    <source>
        <dbReference type="EMBL" id="KFZ38630.1"/>
    </source>
</evidence>
<organism evidence="4 5">
    <name type="scientific">Shewanella mangrovi</name>
    <dbReference type="NCBI Taxonomy" id="1515746"/>
    <lineage>
        <taxon>Bacteria</taxon>
        <taxon>Pseudomonadati</taxon>
        <taxon>Pseudomonadota</taxon>
        <taxon>Gammaproteobacteria</taxon>
        <taxon>Alteromonadales</taxon>
        <taxon>Shewanellaceae</taxon>
        <taxon>Shewanella</taxon>
    </lineage>
</organism>
<evidence type="ECO:0000256" key="2">
    <source>
        <dbReference type="ARBA" id="ARBA00023136"/>
    </source>
</evidence>
<dbReference type="STRING" id="1515746.HR45_04180"/>
<proteinExistence type="predicted"/>
<accession>A0A094JFA1</accession>
<dbReference type="PANTHER" id="PTHR35603">
    <property type="match status" value="1"/>
</dbReference>